<organism evidence="1">
    <name type="scientific">marine metagenome</name>
    <dbReference type="NCBI Taxonomy" id="408172"/>
    <lineage>
        <taxon>unclassified sequences</taxon>
        <taxon>metagenomes</taxon>
        <taxon>ecological metagenomes</taxon>
    </lineage>
</organism>
<dbReference type="InterPro" id="IPR010664">
    <property type="entry name" value="LipoPS_assembly_LptC-rel"/>
</dbReference>
<dbReference type="AlphaFoldDB" id="A0A381VP77"/>
<proteinExistence type="predicted"/>
<gene>
    <name evidence="1" type="ORF">METZ01_LOCUS94974</name>
</gene>
<dbReference type="InterPro" id="IPR026265">
    <property type="entry name" value="LptC"/>
</dbReference>
<protein>
    <recommendedName>
        <fullName evidence="2">LPS export ABC transporter periplasmic protein LptC</fullName>
    </recommendedName>
</protein>
<sequence length="185" mass="20908">MRIPIVISITPFVTMLMLFFPSCSSPTSAGTGETSEGRPDQESWEVTISMTDAGLQRAIVQAGHLEKFNDRLYILLDQKVEVDFFDMEEKHTSRLTSQLAEVDEKSDFMRAIQNVVVKSDSGVTLFTDTLSWDHAQGTIYTDDFVKITTEKQDTLYGIGFESDVQMKRWKILHPSGVTNRGDDEK</sequence>
<dbReference type="GO" id="GO:0005886">
    <property type="term" value="C:plasma membrane"/>
    <property type="evidence" value="ECO:0007669"/>
    <property type="project" value="InterPro"/>
</dbReference>
<evidence type="ECO:0000313" key="1">
    <source>
        <dbReference type="EMBL" id="SVA42120.1"/>
    </source>
</evidence>
<dbReference type="Pfam" id="PF06835">
    <property type="entry name" value="LptC"/>
    <property type="match status" value="1"/>
</dbReference>
<dbReference type="EMBL" id="UINC01009393">
    <property type="protein sequence ID" value="SVA42120.1"/>
    <property type="molecule type" value="Genomic_DNA"/>
</dbReference>
<name>A0A381VP77_9ZZZZ</name>
<accession>A0A381VP77</accession>
<dbReference type="NCBIfam" id="TIGR04409">
    <property type="entry name" value="LptC_YrbK"/>
    <property type="match status" value="1"/>
</dbReference>
<evidence type="ECO:0008006" key="2">
    <source>
        <dbReference type="Google" id="ProtNLM"/>
    </source>
</evidence>
<reference evidence="1" key="1">
    <citation type="submission" date="2018-05" db="EMBL/GenBank/DDBJ databases">
        <authorList>
            <person name="Lanie J.A."/>
            <person name="Ng W.-L."/>
            <person name="Kazmierczak K.M."/>
            <person name="Andrzejewski T.M."/>
            <person name="Davidsen T.M."/>
            <person name="Wayne K.J."/>
            <person name="Tettelin H."/>
            <person name="Glass J.I."/>
            <person name="Rusch D."/>
            <person name="Podicherti R."/>
            <person name="Tsui H.-C.T."/>
            <person name="Winkler M.E."/>
        </authorList>
    </citation>
    <scope>NUCLEOTIDE SEQUENCE</scope>
</reference>
<dbReference type="GO" id="GO:0015221">
    <property type="term" value="F:lipopolysaccharide transmembrane transporter activity"/>
    <property type="evidence" value="ECO:0007669"/>
    <property type="project" value="InterPro"/>
</dbReference>
<dbReference type="Gene3D" id="2.60.450.10">
    <property type="entry name" value="Lipopolysaccharide (LPS) transport protein A like domain"/>
    <property type="match status" value="1"/>
</dbReference>